<dbReference type="PROSITE" id="PS50005">
    <property type="entry name" value="TPR"/>
    <property type="match status" value="1"/>
</dbReference>
<dbReference type="PANTHER" id="PTHR10098:SF106">
    <property type="entry name" value="TETRATRICOPEPTIDE REPEAT PROTEIN 28-LIKE PROTEIN"/>
    <property type="match status" value="1"/>
</dbReference>
<dbReference type="Gene3D" id="3.40.50.300">
    <property type="entry name" value="P-loop containing nucleotide triphosphate hydrolases"/>
    <property type="match status" value="1"/>
</dbReference>
<organism evidence="2 3">
    <name type="scientific">Rhizocola hellebori</name>
    <dbReference type="NCBI Taxonomy" id="1392758"/>
    <lineage>
        <taxon>Bacteria</taxon>
        <taxon>Bacillati</taxon>
        <taxon>Actinomycetota</taxon>
        <taxon>Actinomycetes</taxon>
        <taxon>Micromonosporales</taxon>
        <taxon>Micromonosporaceae</taxon>
        <taxon>Rhizocola</taxon>
    </lineage>
</organism>
<reference evidence="2" key="1">
    <citation type="submission" date="2021-01" db="EMBL/GenBank/DDBJ databases">
        <title>Whole genome shotgun sequence of Rhizocola hellebori NBRC 109834.</title>
        <authorList>
            <person name="Komaki H."/>
            <person name="Tamura T."/>
        </authorList>
    </citation>
    <scope>NUCLEOTIDE SEQUENCE</scope>
    <source>
        <strain evidence="2">NBRC 109834</strain>
    </source>
</reference>
<dbReference type="SUPFAM" id="SSF52540">
    <property type="entry name" value="P-loop containing nucleoside triphosphate hydrolases"/>
    <property type="match status" value="1"/>
</dbReference>
<dbReference type="InterPro" id="IPR019734">
    <property type="entry name" value="TPR_rpt"/>
</dbReference>
<dbReference type="SUPFAM" id="SSF48452">
    <property type="entry name" value="TPR-like"/>
    <property type="match status" value="2"/>
</dbReference>
<keyword evidence="1" id="KW-0802">TPR repeat</keyword>
<comment type="caution">
    <text evidence="2">The sequence shown here is derived from an EMBL/GenBank/DDBJ whole genome shotgun (WGS) entry which is preliminary data.</text>
</comment>
<dbReference type="InterPro" id="IPR027417">
    <property type="entry name" value="P-loop_NTPase"/>
</dbReference>
<dbReference type="EMBL" id="BONY01000091">
    <property type="protein sequence ID" value="GIH10337.1"/>
    <property type="molecule type" value="Genomic_DNA"/>
</dbReference>
<protein>
    <recommendedName>
        <fullName evidence="4">NB-ARC domain-containing protein</fullName>
    </recommendedName>
</protein>
<dbReference type="InterPro" id="IPR011990">
    <property type="entry name" value="TPR-like_helical_dom_sf"/>
</dbReference>
<evidence type="ECO:0008006" key="4">
    <source>
        <dbReference type="Google" id="ProtNLM"/>
    </source>
</evidence>
<feature type="repeat" description="TPR" evidence="1">
    <location>
        <begin position="510"/>
        <end position="543"/>
    </location>
</feature>
<dbReference type="Gene3D" id="1.25.40.10">
    <property type="entry name" value="Tetratricopeptide repeat domain"/>
    <property type="match status" value="1"/>
</dbReference>
<evidence type="ECO:0000256" key="1">
    <source>
        <dbReference type="PROSITE-ProRule" id="PRU00339"/>
    </source>
</evidence>
<dbReference type="SMART" id="SM00028">
    <property type="entry name" value="TPR"/>
    <property type="match status" value="5"/>
</dbReference>
<dbReference type="Proteomes" id="UP000612899">
    <property type="component" value="Unassembled WGS sequence"/>
</dbReference>
<evidence type="ECO:0000313" key="2">
    <source>
        <dbReference type="EMBL" id="GIH10337.1"/>
    </source>
</evidence>
<proteinExistence type="predicted"/>
<sequence>MRGFDPSGSVMASSDAVRGFLTALDVPPQRMPASTDAQASLYRSLLSGKRMLVVLDNARDAEHVRALLPGAPGCFVVVTSRRELTSLVAVEGAHAITLDVLSHDEAAQLLGDRLGSSRIEAEPEAVNEIIGRCARLPLALAIVAARAAMHSRFPISVFVKQLLDMQSRLNALAAGDAFTDIRAVFSWSYRTIESVDAQRLFRLLGLHPGPDVALPAAASLLGVPVVHVVPLLAELTQAHLLAEPTPGRYTFHDLLRAYASELAGIHDTPAEQRAAIHRMLDHYLHAAHDGDLLLRPHQDTRITLDSPQSGVAPENLGSSADAMAWFAAEDSVLLATVDRAANEGFHVHGWQLASFLSNFLHRRGNWHQWAESHRTGLDCAARLNDVSGQAIMHRGLGYAYAELGRLDDAHRQLEQALTHFAAALDQAGQAHTHHGLGGICERRGQYRQALNHARHAHDLHQSTGSQAGQADALNAIGWCHAMLGEHEHALTSCEQARILNHEIGNHDGEAVAWDSLGYTHHQLGQHAQAIACYDRALQLFQQLEDRYYEATVLTHLGDSKHAIDDRAGAVDAWQQARTILEELSHADAEQVRLKLQNVDKLAETIAAPTADQSL</sequence>
<dbReference type="Pfam" id="PF13424">
    <property type="entry name" value="TPR_12"/>
    <property type="match status" value="2"/>
</dbReference>
<dbReference type="PANTHER" id="PTHR10098">
    <property type="entry name" value="RAPSYN-RELATED"/>
    <property type="match status" value="1"/>
</dbReference>
<name>A0A8J3QHW5_9ACTN</name>
<dbReference type="AlphaFoldDB" id="A0A8J3QHW5"/>
<evidence type="ECO:0000313" key="3">
    <source>
        <dbReference type="Proteomes" id="UP000612899"/>
    </source>
</evidence>
<gene>
    <name evidence="2" type="ORF">Rhe02_84040</name>
</gene>
<dbReference type="GO" id="GO:0043531">
    <property type="term" value="F:ADP binding"/>
    <property type="evidence" value="ECO:0007669"/>
    <property type="project" value="InterPro"/>
</dbReference>
<accession>A0A8J3QHW5</accession>
<keyword evidence="3" id="KW-1185">Reference proteome</keyword>